<feature type="transmembrane region" description="Helical" evidence="9">
    <location>
        <begin position="135"/>
        <end position="159"/>
    </location>
</feature>
<evidence type="ECO:0000256" key="1">
    <source>
        <dbReference type="ARBA" id="ARBA00004651"/>
    </source>
</evidence>
<evidence type="ECO:0000256" key="7">
    <source>
        <dbReference type="ARBA" id="ARBA00023136"/>
    </source>
</evidence>
<dbReference type="InterPro" id="IPR052157">
    <property type="entry name" value="BCAA_transport_permease"/>
</dbReference>
<dbReference type="Pfam" id="PF02653">
    <property type="entry name" value="BPD_transp_2"/>
    <property type="match status" value="1"/>
</dbReference>
<feature type="transmembrane region" description="Helical" evidence="9">
    <location>
        <begin position="221"/>
        <end position="254"/>
    </location>
</feature>
<keyword evidence="11" id="KW-1185">Reference proteome</keyword>
<evidence type="ECO:0000256" key="2">
    <source>
        <dbReference type="ARBA" id="ARBA00022448"/>
    </source>
</evidence>
<comment type="caution">
    <text evidence="10">The sequence shown here is derived from an EMBL/GenBank/DDBJ whole genome shotgun (WGS) entry which is preliminary data.</text>
</comment>
<evidence type="ECO:0000256" key="5">
    <source>
        <dbReference type="ARBA" id="ARBA00022970"/>
    </source>
</evidence>
<dbReference type="PANTHER" id="PTHR11795:SF452">
    <property type="entry name" value="ABC TRANSPORTER PERMEASE PROTEIN"/>
    <property type="match status" value="1"/>
</dbReference>
<dbReference type="PANTHER" id="PTHR11795">
    <property type="entry name" value="BRANCHED-CHAIN AMINO ACID TRANSPORT SYSTEM PERMEASE PROTEIN LIVH"/>
    <property type="match status" value="1"/>
</dbReference>
<feature type="transmembrane region" description="Helical" evidence="9">
    <location>
        <begin position="92"/>
        <end position="114"/>
    </location>
</feature>
<evidence type="ECO:0000256" key="3">
    <source>
        <dbReference type="ARBA" id="ARBA00022475"/>
    </source>
</evidence>
<keyword evidence="3" id="KW-1003">Cell membrane</keyword>
<keyword evidence="5" id="KW-0029">Amino-acid transport</keyword>
<dbReference type="CDD" id="cd06582">
    <property type="entry name" value="TM_PBP1_LivH_like"/>
    <property type="match status" value="1"/>
</dbReference>
<feature type="transmembrane region" description="Helical" evidence="9">
    <location>
        <begin position="61"/>
        <end position="80"/>
    </location>
</feature>
<keyword evidence="2" id="KW-0813">Transport</keyword>
<protein>
    <submittedName>
        <fullName evidence="10">Branched-chain amino acid ABC transporter permease</fullName>
    </submittedName>
</protein>
<dbReference type="EMBL" id="BAAAKK010000004">
    <property type="protein sequence ID" value="GAA1422574.1"/>
    <property type="molecule type" value="Genomic_DNA"/>
</dbReference>
<feature type="transmembrane region" description="Helical" evidence="9">
    <location>
        <begin position="260"/>
        <end position="277"/>
    </location>
</feature>
<evidence type="ECO:0000256" key="6">
    <source>
        <dbReference type="ARBA" id="ARBA00022989"/>
    </source>
</evidence>
<feature type="transmembrane region" description="Helical" evidence="9">
    <location>
        <begin position="12"/>
        <end position="31"/>
    </location>
</feature>
<evidence type="ECO:0000313" key="11">
    <source>
        <dbReference type="Proteomes" id="UP001501266"/>
    </source>
</evidence>
<keyword evidence="6 9" id="KW-1133">Transmembrane helix</keyword>
<keyword evidence="4 9" id="KW-0812">Transmembrane</keyword>
<reference evidence="10 11" key="1">
    <citation type="journal article" date="2019" name="Int. J. Syst. Evol. Microbiol.">
        <title>The Global Catalogue of Microorganisms (GCM) 10K type strain sequencing project: providing services to taxonomists for standard genome sequencing and annotation.</title>
        <authorList>
            <consortium name="The Broad Institute Genomics Platform"/>
            <consortium name="The Broad Institute Genome Sequencing Center for Infectious Disease"/>
            <person name="Wu L."/>
            <person name="Ma J."/>
        </authorList>
    </citation>
    <scope>NUCLEOTIDE SEQUENCE [LARGE SCALE GENOMIC DNA]</scope>
    <source>
        <strain evidence="10 11">JCM 12398</strain>
    </source>
</reference>
<evidence type="ECO:0000256" key="4">
    <source>
        <dbReference type="ARBA" id="ARBA00022692"/>
    </source>
</evidence>
<organism evidence="10 11">
    <name type="scientific">Agrococcus citreus</name>
    <dbReference type="NCBI Taxonomy" id="84643"/>
    <lineage>
        <taxon>Bacteria</taxon>
        <taxon>Bacillati</taxon>
        <taxon>Actinomycetota</taxon>
        <taxon>Actinomycetes</taxon>
        <taxon>Micrococcales</taxon>
        <taxon>Microbacteriaceae</taxon>
        <taxon>Agrococcus</taxon>
    </lineage>
</organism>
<accession>A0ABN1YVM3</accession>
<comment type="similarity">
    <text evidence="8">Belongs to the binding-protein-dependent transport system permease family. LivHM subfamily.</text>
</comment>
<name>A0ABN1YVM3_9MICO</name>
<comment type="subcellular location">
    <subcellularLocation>
        <location evidence="1">Cell membrane</location>
        <topology evidence="1">Multi-pass membrane protein</topology>
    </subcellularLocation>
</comment>
<dbReference type="RefSeq" id="WP_343919112.1">
    <property type="nucleotide sequence ID" value="NZ_BAAAKK010000004.1"/>
</dbReference>
<feature type="transmembrane region" description="Helical" evidence="9">
    <location>
        <begin position="188"/>
        <end position="209"/>
    </location>
</feature>
<gene>
    <name evidence="10" type="ORF">GCM10009640_15520</name>
</gene>
<keyword evidence="7 9" id="KW-0472">Membrane</keyword>
<dbReference type="Proteomes" id="UP001501266">
    <property type="component" value="Unassembled WGS sequence"/>
</dbReference>
<sequence>MNQFLSQLINGVALGAGYALLAVGWSVLLSAARLVNFSHGQLYMIGAFVTWWSMSSLGLPYYAAVPIAVIAVGLIGFLMQGLMSKLIISQNLVSLMLVTLAFGYIITGGASLIFSGNPRQIASPAMGERIYILNTYITMQEVVIIIAALVLYGVTWLVLEKTTAGRKVRGVAEDPFLARLYGINPGKVYAGVFVFSAASAALAGALIGPRHPILTSMGFEEVIITFLVVVLGGIGSIIGGLVAGFGLGLFVALFGAYVSPAYAMPAAFAVLLVLLVVRPQGLKVKS</sequence>
<proteinExistence type="inferred from homology"/>
<dbReference type="InterPro" id="IPR001851">
    <property type="entry name" value="ABC_transp_permease"/>
</dbReference>
<evidence type="ECO:0000313" key="10">
    <source>
        <dbReference type="EMBL" id="GAA1422574.1"/>
    </source>
</evidence>
<evidence type="ECO:0000256" key="9">
    <source>
        <dbReference type="SAM" id="Phobius"/>
    </source>
</evidence>
<evidence type="ECO:0000256" key="8">
    <source>
        <dbReference type="ARBA" id="ARBA00037998"/>
    </source>
</evidence>